<dbReference type="InterPro" id="IPR057727">
    <property type="entry name" value="WCX_dom"/>
</dbReference>
<dbReference type="InterPro" id="IPR013196">
    <property type="entry name" value="HTH_11"/>
</dbReference>
<dbReference type="InterPro" id="IPR036388">
    <property type="entry name" value="WH-like_DNA-bd_sf"/>
</dbReference>
<dbReference type="Gene3D" id="1.10.10.10">
    <property type="entry name" value="Winged helix-like DNA-binding domain superfamily/Winged helix DNA-binding domain"/>
    <property type="match status" value="1"/>
</dbReference>
<dbReference type="InterPro" id="IPR026881">
    <property type="entry name" value="WYL_dom"/>
</dbReference>
<evidence type="ECO:0000313" key="6">
    <source>
        <dbReference type="Proteomes" id="UP001597365"/>
    </source>
</evidence>
<gene>
    <name evidence="5" type="ORF">ACFSJS_18505</name>
</gene>
<sequence length="326" mass="35441">MLETSARLLRLLSLLQAHREWTGAELAGRLGVTPRTVRRDVDRLRTLGYPVHSTTGTAGGYRLGAGAQLPPLLLDDDEAVAVGVGLRTAAAGGAVRGMEESSVRALAKLEQVLPHRLRRRVGALAAFTDPIGGRGPAVDVETITELVAACRDRLRVRFAYRGHDGTSSRRDAEPYRLVYGGRRWYLVAWDTGRADWRTFRVDRVALSPPHGPRFTPREPPADDWGTYVSEGISTGAYRERATVLLHAPAERVAERTTPAAGVLEPVDEHTCLLRTGAHSLEELAYHVLALGFDFEVRSPDALVRHMEALAERLARAVAAGRAGGGS</sequence>
<dbReference type="EMBL" id="JBHUFU010000010">
    <property type="protein sequence ID" value="MFD1831634.1"/>
    <property type="molecule type" value="Genomic_DNA"/>
</dbReference>
<evidence type="ECO:0000256" key="2">
    <source>
        <dbReference type="ARBA" id="ARBA00023125"/>
    </source>
</evidence>
<dbReference type="InterPro" id="IPR028349">
    <property type="entry name" value="PafC-like"/>
</dbReference>
<feature type="domain" description="HTH deoR-type" evidence="4">
    <location>
        <begin position="4"/>
        <end position="59"/>
    </location>
</feature>
<evidence type="ECO:0000256" key="1">
    <source>
        <dbReference type="ARBA" id="ARBA00023015"/>
    </source>
</evidence>
<evidence type="ECO:0000313" key="5">
    <source>
        <dbReference type="EMBL" id="MFD1831634.1"/>
    </source>
</evidence>
<dbReference type="Pfam" id="PF08279">
    <property type="entry name" value="HTH_11"/>
    <property type="match status" value="1"/>
</dbReference>
<proteinExistence type="predicted"/>
<dbReference type="PROSITE" id="PS52050">
    <property type="entry name" value="WYL"/>
    <property type="match status" value="1"/>
</dbReference>
<dbReference type="InterPro" id="IPR051534">
    <property type="entry name" value="CBASS_pafABC_assoc_protein"/>
</dbReference>
<dbReference type="RefSeq" id="WP_380901724.1">
    <property type="nucleotide sequence ID" value="NZ_JBHUFU010000010.1"/>
</dbReference>
<dbReference type="Pfam" id="PF13280">
    <property type="entry name" value="WYL"/>
    <property type="match status" value="1"/>
</dbReference>
<dbReference type="SUPFAM" id="SSF46785">
    <property type="entry name" value="Winged helix' DNA-binding domain"/>
    <property type="match status" value="1"/>
</dbReference>
<keyword evidence="3" id="KW-0804">Transcription</keyword>
<dbReference type="InterPro" id="IPR036390">
    <property type="entry name" value="WH_DNA-bd_sf"/>
</dbReference>
<dbReference type="PANTHER" id="PTHR34580:SF3">
    <property type="entry name" value="PROTEIN PAFB"/>
    <property type="match status" value="1"/>
</dbReference>
<dbReference type="PANTHER" id="PTHR34580">
    <property type="match status" value="1"/>
</dbReference>
<reference evidence="6" key="1">
    <citation type="journal article" date="2019" name="Int. J. Syst. Evol. Microbiol.">
        <title>The Global Catalogue of Microorganisms (GCM) 10K type strain sequencing project: providing services to taxonomists for standard genome sequencing and annotation.</title>
        <authorList>
            <consortium name="The Broad Institute Genomics Platform"/>
            <consortium name="The Broad Institute Genome Sequencing Center for Infectious Disease"/>
            <person name="Wu L."/>
            <person name="Ma J."/>
        </authorList>
    </citation>
    <scope>NUCLEOTIDE SEQUENCE [LARGE SCALE GENOMIC DNA]</scope>
    <source>
        <strain evidence="6">CGMCC 4.7455</strain>
    </source>
</reference>
<evidence type="ECO:0000256" key="3">
    <source>
        <dbReference type="ARBA" id="ARBA00023163"/>
    </source>
</evidence>
<accession>A0ABW4PMV0</accession>
<keyword evidence="1" id="KW-0805">Transcription regulation</keyword>
<protein>
    <submittedName>
        <fullName evidence="5">Helix-turn-helix transcriptional regulator</fullName>
    </submittedName>
</protein>
<name>A0ABW4PMV0_9ACTN</name>
<dbReference type="PROSITE" id="PS00894">
    <property type="entry name" value="HTH_DEOR_1"/>
    <property type="match status" value="1"/>
</dbReference>
<comment type="caution">
    <text evidence="5">The sequence shown here is derived from an EMBL/GenBank/DDBJ whole genome shotgun (WGS) entry which is preliminary data.</text>
</comment>
<dbReference type="InterPro" id="IPR001034">
    <property type="entry name" value="DeoR_HTH"/>
</dbReference>
<dbReference type="PROSITE" id="PS51000">
    <property type="entry name" value="HTH_DEOR_2"/>
    <property type="match status" value="1"/>
</dbReference>
<evidence type="ECO:0000259" key="4">
    <source>
        <dbReference type="PROSITE" id="PS51000"/>
    </source>
</evidence>
<dbReference type="Pfam" id="PF25583">
    <property type="entry name" value="WCX"/>
    <property type="match status" value="1"/>
</dbReference>
<dbReference type="InterPro" id="IPR018356">
    <property type="entry name" value="Tscrpt_reg_HTH_DeoR_CS"/>
</dbReference>
<dbReference type="Proteomes" id="UP001597365">
    <property type="component" value="Unassembled WGS sequence"/>
</dbReference>
<organism evidence="5 6">
    <name type="scientific">Streptomyces desertarenae</name>
    <dbReference type="NCBI Taxonomy" id="2666184"/>
    <lineage>
        <taxon>Bacteria</taxon>
        <taxon>Bacillati</taxon>
        <taxon>Actinomycetota</taxon>
        <taxon>Actinomycetes</taxon>
        <taxon>Kitasatosporales</taxon>
        <taxon>Streptomycetaceae</taxon>
        <taxon>Streptomyces</taxon>
    </lineage>
</organism>
<keyword evidence="2" id="KW-0238">DNA-binding</keyword>
<keyword evidence="6" id="KW-1185">Reference proteome</keyword>
<dbReference type="PIRSF" id="PIRSF016838">
    <property type="entry name" value="PafC"/>
    <property type="match status" value="1"/>
</dbReference>